<dbReference type="PANTHER" id="PTHR47689">
    <property type="entry name" value="TETRATRICOPEPTIDE REPEAT (TPR)-LIKE SUPERFAMILY PROTEIN"/>
    <property type="match status" value="1"/>
</dbReference>
<dbReference type="Proteomes" id="UP000708148">
    <property type="component" value="Unassembled WGS sequence"/>
</dbReference>
<keyword evidence="2" id="KW-1185">Reference proteome</keyword>
<gene>
    <name evidence="1" type="ORF">OSTQU699_LOCUS6189</name>
</gene>
<evidence type="ECO:0000313" key="1">
    <source>
        <dbReference type="EMBL" id="CAD7700830.1"/>
    </source>
</evidence>
<sequence>MGKRLATQGRVQESEHYFRLAVTEAHEGFGHRDPHVAAACNNLAEVYRVQGRLDAAKILYEQAVDILRVAFGEVDARTAVALHNLASIYEASGNTSEAAEYYRLSLEARSSVLGNDHMETLQSRISLARMLVDQGRNVEAHEAAEQCTKVLEDRDRGMGDINVLMDTTAVLLAACGEECTQAAASIALKALQDAKAQEVHKVSRACNTLIGQLTSAQAFGIAEDICTGCGDTLSRILENSHGTLPTPFLWKAMVELAKHQGSPDAALTYTEKAVDICEGIWQQRLPGNGPWGWAALLGFSGAGATSAQILAAGIELSHSLNLHGSVLEALGRKHEAANAWMRAAEILNSDHVLKALEGSQRNKQLETLAKLRLSTLEASAQLLKNAERGIEHSHDAQNVTA</sequence>
<protein>
    <submittedName>
        <fullName evidence="1">Uncharacterized protein</fullName>
    </submittedName>
</protein>
<dbReference type="EMBL" id="CAJHUC010001351">
    <property type="protein sequence ID" value="CAD7700830.1"/>
    <property type="molecule type" value="Genomic_DNA"/>
</dbReference>
<dbReference type="SMART" id="SM00028">
    <property type="entry name" value="TPR"/>
    <property type="match status" value="4"/>
</dbReference>
<name>A0A8S1IZM6_9CHLO</name>
<accession>A0A8S1IZM6</accession>
<dbReference type="AlphaFoldDB" id="A0A8S1IZM6"/>
<dbReference type="InterPro" id="IPR011990">
    <property type="entry name" value="TPR-like_helical_dom_sf"/>
</dbReference>
<dbReference type="SUPFAM" id="SSF48452">
    <property type="entry name" value="TPR-like"/>
    <property type="match status" value="2"/>
</dbReference>
<dbReference type="Gene3D" id="1.25.40.10">
    <property type="entry name" value="Tetratricopeptide repeat domain"/>
    <property type="match status" value="1"/>
</dbReference>
<reference evidence="1" key="1">
    <citation type="submission" date="2020-12" db="EMBL/GenBank/DDBJ databases">
        <authorList>
            <person name="Iha C."/>
        </authorList>
    </citation>
    <scope>NUCLEOTIDE SEQUENCE</scope>
</reference>
<dbReference type="InterPro" id="IPR019734">
    <property type="entry name" value="TPR_rpt"/>
</dbReference>
<proteinExistence type="predicted"/>
<dbReference type="OrthoDB" id="515358at2759"/>
<comment type="caution">
    <text evidence="1">The sequence shown here is derived from an EMBL/GenBank/DDBJ whole genome shotgun (WGS) entry which is preliminary data.</text>
</comment>
<dbReference type="Pfam" id="PF13424">
    <property type="entry name" value="TPR_12"/>
    <property type="match status" value="2"/>
</dbReference>
<evidence type="ECO:0000313" key="2">
    <source>
        <dbReference type="Proteomes" id="UP000708148"/>
    </source>
</evidence>
<dbReference type="PANTHER" id="PTHR47689:SF2">
    <property type="entry name" value="TETRATRICOPEPTIDE REPEAT (TPR)-LIKE SUPERFAMILY PROTEIN"/>
    <property type="match status" value="1"/>
</dbReference>
<organism evidence="1 2">
    <name type="scientific">Ostreobium quekettii</name>
    <dbReference type="NCBI Taxonomy" id="121088"/>
    <lineage>
        <taxon>Eukaryota</taxon>
        <taxon>Viridiplantae</taxon>
        <taxon>Chlorophyta</taxon>
        <taxon>core chlorophytes</taxon>
        <taxon>Ulvophyceae</taxon>
        <taxon>TCBD clade</taxon>
        <taxon>Bryopsidales</taxon>
        <taxon>Ostreobineae</taxon>
        <taxon>Ostreobiaceae</taxon>
        <taxon>Ostreobium</taxon>
    </lineage>
</organism>